<dbReference type="Proteomes" id="UP000238327">
    <property type="component" value="Chromosome"/>
</dbReference>
<keyword evidence="2" id="KW-0560">Oxidoreductase</keyword>
<protein>
    <submittedName>
        <fullName evidence="5">NAD-dependent dehydratase</fullName>
    </submittedName>
</protein>
<proteinExistence type="inferred from homology"/>
<dbReference type="OrthoDB" id="8770295at2"/>
<feature type="domain" description="NAD-dependent epimerase/dehydratase" evidence="4">
    <location>
        <begin position="15"/>
        <end position="176"/>
    </location>
</feature>
<organism evidence="5 6">
    <name type="scientific">Ectopseudomonas mendocina</name>
    <name type="common">Pseudomonas mendocina</name>
    <dbReference type="NCBI Taxonomy" id="300"/>
    <lineage>
        <taxon>Bacteria</taxon>
        <taxon>Pseudomonadati</taxon>
        <taxon>Pseudomonadota</taxon>
        <taxon>Gammaproteobacteria</taxon>
        <taxon>Pseudomonadales</taxon>
        <taxon>Pseudomonadaceae</taxon>
        <taxon>Ectopseudomonas</taxon>
    </lineage>
</organism>
<dbReference type="SUPFAM" id="SSF51735">
    <property type="entry name" value="NAD(P)-binding Rossmann-fold domains"/>
    <property type="match status" value="1"/>
</dbReference>
<evidence type="ECO:0000256" key="2">
    <source>
        <dbReference type="ARBA" id="ARBA00023002"/>
    </source>
</evidence>
<dbReference type="AlphaFoldDB" id="A0A2R3QJF5"/>
<dbReference type="Gene3D" id="3.40.50.720">
    <property type="entry name" value="NAD(P)-binding Rossmann-like Domain"/>
    <property type="match status" value="1"/>
</dbReference>
<reference evidence="5 6" key="1">
    <citation type="submission" date="2018-03" db="EMBL/GenBank/DDBJ databases">
        <title>Complete genome sequence and methylome analysis of Pseudomonas mendocina NEB 698.</title>
        <authorList>
            <person name="Morgan R.D."/>
        </authorList>
    </citation>
    <scope>NUCLEOTIDE SEQUENCE [LARGE SCALE GENOMIC DNA]</scope>
    <source>
        <strain evidence="5 6">NEB698</strain>
    </source>
</reference>
<dbReference type="EMBL" id="CP027657">
    <property type="protein sequence ID" value="AVO51909.1"/>
    <property type="molecule type" value="Genomic_DNA"/>
</dbReference>
<name>A0A2R3QJF5_ECTME</name>
<accession>A0A2R3QJF5</accession>
<dbReference type="RefSeq" id="WP_106736751.1">
    <property type="nucleotide sequence ID" value="NZ_CP027657.1"/>
</dbReference>
<dbReference type="PANTHER" id="PTHR43103:SF5">
    <property type="entry name" value="4-EPIMERASE, PUTATIVE (AFU_ORTHOLOGUE AFUA_7G00360)-RELATED"/>
    <property type="match status" value="1"/>
</dbReference>
<comment type="similarity">
    <text evidence="1">Belongs to the NAD(P)-dependent epimerase/dehydratase family.</text>
</comment>
<dbReference type="GO" id="GO:0016491">
    <property type="term" value="F:oxidoreductase activity"/>
    <property type="evidence" value="ECO:0007669"/>
    <property type="project" value="UniProtKB-KW"/>
</dbReference>
<sequence length="274" mass="30532">MTSNSSDLRPFNRLLLTGAAGGLGKVLRERLRPYANILRLSDIANMAPAEGSHEEIVPCDLADKQAVHQLVEGVDAIIHFGGVSVERPFEEIVGPNICGVFHIYEAARRHGVKRVVFASSNHVIGFYKQNEGIDAHALRRPDSYYGLSKSYGEDMASFYFDRYGIETVSIRIGSSFPEPANRRMMSTWLSFDDLTHLIERCLYADNVGHTVIYGMSNNRDVWWDNNHAAHLGFKPKDSSEIFRAKIEAQPLPAEDDPNRIYQGGAFVASGPFGD</sequence>
<dbReference type="STRING" id="1001585.MDS_3626"/>
<evidence type="ECO:0000256" key="3">
    <source>
        <dbReference type="ARBA" id="ARBA00023027"/>
    </source>
</evidence>
<evidence type="ECO:0000259" key="4">
    <source>
        <dbReference type="Pfam" id="PF01370"/>
    </source>
</evidence>
<evidence type="ECO:0000313" key="5">
    <source>
        <dbReference type="EMBL" id="AVO51909.1"/>
    </source>
</evidence>
<dbReference type="Pfam" id="PF01370">
    <property type="entry name" value="Epimerase"/>
    <property type="match status" value="1"/>
</dbReference>
<dbReference type="InterPro" id="IPR036291">
    <property type="entry name" value="NAD(P)-bd_dom_sf"/>
</dbReference>
<keyword evidence="3" id="KW-0520">NAD</keyword>
<dbReference type="PANTHER" id="PTHR43103">
    <property type="entry name" value="NUCLEOSIDE-DIPHOSPHATE-SUGAR EPIMERASE"/>
    <property type="match status" value="1"/>
</dbReference>
<dbReference type="InterPro" id="IPR001509">
    <property type="entry name" value="Epimerase_deHydtase"/>
</dbReference>
<evidence type="ECO:0000256" key="1">
    <source>
        <dbReference type="ARBA" id="ARBA00007637"/>
    </source>
</evidence>
<evidence type="ECO:0000313" key="6">
    <source>
        <dbReference type="Proteomes" id="UP000238327"/>
    </source>
</evidence>
<gene>
    <name evidence="5" type="ORF">C7A17_03735</name>
</gene>